<protein>
    <recommendedName>
        <fullName evidence="3">Sec translocon accessory complex subunit YajC</fullName>
    </recommendedName>
</protein>
<keyword evidence="7" id="KW-0653">Protein transport</keyword>
<dbReference type="PANTHER" id="PTHR33909">
    <property type="entry name" value="SEC TRANSLOCON ACCESSORY COMPLEX SUBUNIT YAJC"/>
    <property type="match status" value="1"/>
</dbReference>
<dbReference type="Pfam" id="PF02699">
    <property type="entry name" value="YajC"/>
    <property type="match status" value="1"/>
</dbReference>
<feature type="transmembrane region" description="Helical" evidence="11">
    <location>
        <begin position="25"/>
        <end position="41"/>
    </location>
</feature>
<evidence type="ECO:0000256" key="9">
    <source>
        <dbReference type="ARBA" id="ARBA00023010"/>
    </source>
</evidence>
<proteinExistence type="inferred from homology"/>
<dbReference type="SMART" id="SM01323">
    <property type="entry name" value="YajC"/>
    <property type="match status" value="1"/>
</dbReference>
<evidence type="ECO:0000256" key="3">
    <source>
        <dbReference type="ARBA" id="ARBA00014962"/>
    </source>
</evidence>
<name>A0A6C2D886_9RHOO</name>
<evidence type="ECO:0000313" key="13">
    <source>
        <dbReference type="Proteomes" id="UP000389128"/>
    </source>
</evidence>
<keyword evidence="8 11" id="KW-1133">Transmembrane helix</keyword>
<dbReference type="Proteomes" id="UP000389128">
    <property type="component" value="Unassembled WGS sequence"/>
</dbReference>
<keyword evidence="9" id="KW-0811">Translocation</keyword>
<keyword evidence="13" id="KW-1185">Reference proteome</keyword>
<evidence type="ECO:0000256" key="4">
    <source>
        <dbReference type="ARBA" id="ARBA00022448"/>
    </source>
</evidence>
<evidence type="ECO:0000256" key="8">
    <source>
        <dbReference type="ARBA" id="ARBA00022989"/>
    </source>
</evidence>
<evidence type="ECO:0000256" key="10">
    <source>
        <dbReference type="ARBA" id="ARBA00023136"/>
    </source>
</evidence>
<evidence type="ECO:0000256" key="11">
    <source>
        <dbReference type="SAM" id="Phobius"/>
    </source>
</evidence>
<evidence type="ECO:0000256" key="1">
    <source>
        <dbReference type="ARBA" id="ARBA00004162"/>
    </source>
</evidence>
<dbReference type="AlphaFoldDB" id="A0A6C2D886"/>
<dbReference type="InterPro" id="IPR003849">
    <property type="entry name" value="Preprotein_translocase_YajC"/>
</dbReference>
<evidence type="ECO:0000313" key="12">
    <source>
        <dbReference type="EMBL" id="TYC61993.1"/>
    </source>
</evidence>
<reference evidence="12 13" key="1">
    <citation type="submission" date="2019-01" db="EMBL/GenBank/DDBJ databases">
        <title>Zoogloea oleivorans genome sequencing and assembly.</title>
        <authorList>
            <person name="Tancsics A."/>
            <person name="Farkas M."/>
            <person name="Kriszt B."/>
            <person name="Maroti G."/>
            <person name="Horvath B."/>
        </authorList>
    </citation>
    <scope>NUCLEOTIDE SEQUENCE [LARGE SCALE GENOMIC DNA]</scope>
    <source>
        <strain evidence="12 13">Buc</strain>
    </source>
</reference>
<evidence type="ECO:0000256" key="5">
    <source>
        <dbReference type="ARBA" id="ARBA00022475"/>
    </source>
</evidence>
<dbReference type="GO" id="GO:0015031">
    <property type="term" value="P:protein transport"/>
    <property type="evidence" value="ECO:0007669"/>
    <property type="project" value="UniProtKB-KW"/>
</dbReference>
<comment type="similarity">
    <text evidence="2">Belongs to the YajC family.</text>
</comment>
<comment type="subcellular location">
    <subcellularLocation>
        <location evidence="1">Cell membrane</location>
        <topology evidence="1">Single-pass membrane protein</topology>
    </subcellularLocation>
</comment>
<dbReference type="RefSeq" id="WP_148577084.1">
    <property type="nucleotide sequence ID" value="NZ_JAVEUW010000140.1"/>
</dbReference>
<accession>A0A6C2D886</accession>
<dbReference type="NCBIfam" id="TIGR00739">
    <property type="entry name" value="yajC"/>
    <property type="match status" value="1"/>
</dbReference>
<evidence type="ECO:0000256" key="7">
    <source>
        <dbReference type="ARBA" id="ARBA00022927"/>
    </source>
</evidence>
<keyword evidence="10 11" id="KW-0472">Membrane</keyword>
<keyword evidence="5" id="KW-1003">Cell membrane</keyword>
<dbReference type="PANTHER" id="PTHR33909:SF1">
    <property type="entry name" value="SEC TRANSLOCON ACCESSORY COMPLEX SUBUNIT YAJC"/>
    <property type="match status" value="1"/>
</dbReference>
<sequence>MLISNAFAQAAPAAAQDPLSGLTSMLPMVFVFVVLYFMMIRPQMKRAKEHKALLEGLQKNDEVLTQGGIVGKVVQISDSYVHIEVSPNTQIIVQKQAIGTVLPKGTLKSI</sequence>
<dbReference type="PRINTS" id="PR01853">
    <property type="entry name" value="YAJCTRNLCASE"/>
</dbReference>
<keyword evidence="4" id="KW-0813">Transport</keyword>
<dbReference type="GO" id="GO:0005886">
    <property type="term" value="C:plasma membrane"/>
    <property type="evidence" value="ECO:0007669"/>
    <property type="project" value="UniProtKB-SubCell"/>
</dbReference>
<organism evidence="12 13">
    <name type="scientific">Zoogloea oleivorans</name>
    <dbReference type="NCBI Taxonomy" id="1552750"/>
    <lineage>
        <taxon>Bacteria</taxon>
        <taxon>Pseudomonadati</taxon>
        <taxon>Pseudomonadota</taxon>
        <taxon>Betaproteobacteria</taxon>
        <taxon>Rhodocyclales</taxon>
        <taxon>Zoogloeaceae</taxon>
        <taxon>Zoogloea</taxon>
    </lineage>
</organism>
<dbReference type="OrthoDB" id="9811406at2"/>
<gene>
    <name evidence="12" type="primary">yajC</name>
    <name evidence="12" type="ORF">ETQ85_00020</name>
</gene>
<evidence type="ECO:0000256" key="6">
    <source>
        <dbReference type="ARBA" id="ARBA00022692"/>
    </source>
</evidence>
<evidence type="ECO:0000256" key="2">
    <source>
        <dbReference type="ARBA" id="ARBA00006742"/>
    </source>
</evidence>
<keyword evidence="6 11" id="KW-0812">Transmembrane</keyword>
<comment type="caution">
    <text evidence="12">The sequence shown here is derived from an EMBL/GenBank/DDBJ whole genome shotgun (WGS) entry which is preliminary data.</text>
</comment>
<dbReference type="EMBL" id="SDKK01000001">
    <property type="protein sequence ID" value="TYC61993.1"/>
    <property type="molecule type" value="Genomic_DNA"/>
</dbReference>